<keyword evidence="3" id="KW-1185">Reference proteome</keyword>
<name>A0ABM9ZS91_9BACT</name>
<feature type="region of interest" description="Disordered" evidence="1">
    <location>
        <begin position="1"/>
        <end position="55"/>
    </location>
</feature>
<evidence type="ECO:0000313" key="2">
    <source>
        <dbReference type="EMBL" id="EFB89721.1"/>
    </source>
</evidence>
<feature type="compositionally biased region" description="Basic and acidic residues" evidence="1">
    <location>
        <begin position="9"/>
        <end position="30"/>
    </location>
</feature>
<organism evidence="2 3">
    <name type="scientific">Pyramidobacter piscolens W5455</name>
    <dbReference type="NCBI Taxonomy" id="352165"/>
    <lineage>
        <taxon>Bacteria</taxon>
        <taxon>Thermotogati</taxon>
        <taxon>Synergistota</taxon>
        <taxon>Synergistia</taxon>
        <taxon>Synergistales</taxon>
        <taxon>Dethiosulfovibrionaceae</taxon>
        <taxon>Pyramidobacter</taxon>
    </lineage>
</organism>
<dbReference type="EMBL" id="ADFP01000122">
    <property type="protein sequence ID" value="EFB89721.1"/>
    <property type="molecule type" value="Genomic_DNA"/>
</dbReference>
<accession>A0ABM9ZS91</accession>
<reference evidence="2 3" key="1">
    <citation type="submission" date="2009-12" db="EMBL/GenBank/DDBJ databases">
        <authorList>
            <person name="Shrivastava S."/>
            <person name="Madupu R."/>
            <person name="Durkin A.S."/>
            <person name="Torralba M."/>
            <person name="Methe B."/>
            <person name="Sutton G.G."/>
            <person name="Strausberg R.L."/>
            <person name="Nelson K.E."/>
        </authorList>
    </citation>
    <scope>NUCLEOTIDE SEQUENCE [LARGE SCALE GENOMIC DNA]</scope>
    <source>
        <strain evidence="2 3">W5455</strain>
    </source>
</reference>
<proteinExistence type="predicted"/>
<dbReference type="Proteomes" id="UP000006462">
    <property type="component" value="Unassembled WGS sequence"/>
</dbReference>
<evidence type="ECO:0000256" key="1">
    <source>
        <dbReference type="SAM" id="MobiDB-lite"/>
    </source>
</evidence>
<sequence>MGSPRKISQKMEKRRTAGWRRSEEKSESAAERTGQAGLPATLSGKAERRAARFRP</sequence>
<gene>
    <name evidence="2" type="ORF">HMPREF7215_1329</name>
</gene>
<protein>
    <submittedName>
        <fullName evidence="2">Uncharacterized protein</fullName>
    </submittedName>
</protein>
<comment type="caution">
    <text evidence="2">The sequence shown here is derived from an EMBL/GenBank/DDBJ whole genome shotgun (WGS) entry which is preliminary data.</text>
</comment>
<evidence type="ECO:0000313" key="3">
    <source>
        <dbReference type="Proteomes" id="UP000006462"/>
    </source>
</evidence>
<feature type="compositionally biased region" description="Basic and acidic residues" evidence="1">
    <location>
        <begin position="45"/>
        <end position="55"/>
    </location>
</feature>